<gene>
    <name evidence="18" type="primary">metK</name>
    <name evidence="18" type="ORF">H8E79_07065</name>
</gene>
<evidence type="ECO:0000313" key="19">
    <source>
        <dbReference type="Proteomes" id="UP000599024"/>
    </source>
</evidence>
<evidence type="ECO:0000256" key="8">
    <source>
        <dbReference type="ARBA" id="ARBA00022723"/>
    </source>
</evidence>
<dbReference type="Pfam" id="PF02773">
    <property type="entry name" value="S-AdoMet_synt_C"/>
    <property type="match status" value="1"/>
</dbReference>
<organism evidence="18 19">
    <name type="scientific">Candidatus Desulfatifera sulfidica</name>
    <dbReference type="NCBI Taxonomy" id="2841691"/>
    <lineage>
        <taxon>Bacteria</taxon>
        <taxon>Pseudomonadati</taxon>
        <taxon>Thermodesulfobacteriota</taxon>
        <taxon>Desulfobulbia</taxon>
        <taxon>Desulfobulbales</taxon>
        <taxon>Desulfobulbaceae</taxon>
        <taxon>Candidatus Desulfatifera</taxon>
    </lineage>
</organism>
<comment type="cofactor">
    <cofactor evidence="2">
        <name>K(+)</name>
        <dbReference type="ChEBI" id="CHEBI:29103"/>
    </cofactor>
</comment>
<accession>A0A8J6NB74</accession>
<comment type="caution">
    <text evidence="18">The sequence shown here is derived from an EMBL/GenBank/DDBJ whole genome shotgun (WGS) entry which is preliminary data.</text>
</comment>
<dbReference type="InterPro" id="IPR002133">
    <property type="entry name" value="S-AdoMet_synthetase"/>
</dbReference>
<keyword evidence="10" id="KW-0067">ATP-binding</keyword>
<dbReference type="PROSITE" id="PS00376">
    <property type="entry name" value="ADOMET_SYNTHASE_1"/>
    <property type="match status" value="1"/>
</dbReference>
<keyword evidence="11" id="KW-0460">Magnesium</keyword>
<keyword evidence="12" id="KW-0630">Potassium</keyword>
<reference evidence="18 19" key="1">
    <citation type="submission" date="2020-08" db="EMBL/GenBank/DDBJ databases">
        <title>Bridging the membrane lipid divide: bacteria of the FCB group superphylum have the potential to synthesize archaeal ether lipids.</title>
        <authorList>
            <person name="Villanueva L."/>
            <person name="Von Meijenfeldt F.A.B."/>
            <person name="Westbye A.B."/>
            <person name="Yadav S."/>
            <person name="Hopmans E.C."/>
            <person name="Dutilh B.E."/>
            <person name="Sinninghe Damste J.S."/>
        </authorList>
    </citation>
    <scope>NUCLEOTIDE SEQUENCE [LARGE SCALE GENOMIC DNA]</scope>
    <source>
        <strain evidence="18">NIOZ-UU81</strain>
    </source>
</reference>
<keyword evidence="8" id="KW-0479">Metal-binding</keyword>
<evidence type="ECO:0000256" key="7">
    <source>
        <dbReference type="ARBA" id="ARBA00022679"/>
    </source>
</evidence>
<dbReference type="EC" id="2.5.1.6" evidence="5 13"/>
<dbReference type="Pfam" id="PF00438">
    <property type="entry name" value="S-AdoMet_synt_N"/>
    <property type="match status" value="1"/>
</dbReference>
<sequence length="271" mass="29212">MSNHLFTSESVSEGHPDKVADQISDAILDSILEQDTAARVACETLVTTGMVVIAGEITTSAWVDMPQVVRDTVREIGYNSSDMGFDWQSCAVLTSIDKQSPDIAQGVDEGTGIDLDQGAGDQGLMFGYACDETSVLMPMPITYAHRLTKRQAEVRKSGLLPWLRPDAKSQVTIEYENNRPKRIEAVVLSTQHNDIVDYEDLKEGVMEEIIKPILPADMLDANTKYFINPTGRFVIGGPVGGCGVTGRKIIVDTYGGRGSHGGGAFSGKGPS</sequence>
<evidence type="ECO:0000256" key="13">
    <source>
        <dbReference type="NCBIfam" id="TIGR01034"/>
    </source>
</evidence>
<dbReference type="InterPro" id="IPR022636">
    <property type="entry name" value="S-AdoMet_synthetase_sfam"/>
</dbReference>
<evidence type="ECO:0000256" key="1">
    <source>
        <dbReference type="ARBA" id="ARBA00001946"/>
    </source>
</evidence>
<dbReference type="Pfam" id="PF02772">
    <property type="entry name" value="S-AdoMet_synt_M"/>
    <property type="match status" value="1"/>
</dbReference>
<protein>
    <recommendedName>
        <fullName evidence="5 13">Methionine adenosyltransferase</fullName>
        <ecNumber evidence="5 13">2.5.1.6</ecNumber>
    </recommendedName>
</protein>
<evidence type="ECO:0000313" key="18">
    <source>
        <dbReference type="EMBL" id="MBC8208909.1"/>
    </source>
</evidence>
<keyword evidence="9" id="KW-0547">Nucleotide-binding</keyword>
<evidence type="ECO:0000259" key="17">
    <source>
        <dbReference type="Pfam" id="PF02773"/>
    </source>
</evidence>
<dbReference type="PANTHER" id="PTHR11964">
    <property type="entry name" value="S-ADENOSYLMETHIONINE SYNTHETASE"/>
    <property type="match status" value="1"/>
</dbReference>
<evidence type="ECO:0000256" key="6">
    <source>
        <dbReference type="ARBA" id="ARBA00022563"/>
    </source>
</evidence>
<dbReference type="Gene3D" id="3.30.300.10">
    <property type="match status" value="2"/>
</dbReference>
<evidence type="ECO:0000259" key="16">
    <source>
        <dbReference type="Pfam" id="PF02772"/>
    </source>
</evidence>
<feature type="domain" description="S-adenosylmethionine synthetase central" evidence="16">
    <location>
        <begin position="116"/>
        <end position="233"/>
    </location>
</feature>
<dbReference type="GO" id="GO:0006556">
    <property type="term" value="P:S-adenosylmethionine biosynthetic process"/>
    <property type="evidence" value="ECO:0007669"/>
    <property type="project" value="UniProtKB-UniRule"/>
</dbReference>
<keyword evidence="6" id="KW-0554">One-carbon metabolism</keyword>
<dbReference type="GO" id="GO:0006730">
    <property type="term" value="P:one-carbon metabolic process"/>
    <property type="evidence" value="ECO:0007669"/>
    <property type="project" value="UniProtKB-KW"/>
</dbReference>
<dbReference type="CDD" id="cd18079">
    <property type="entry name" value="S-AdoMet_synt"/>
    <property type="match status" value="1"/>
</dbReference>
<dbReference type="InterPro" id="IPR022629">
    <property type="entry name" value="S-AdoMet_synt_central"/>
</dbReference>
<evidence type="ECO:0000259" key="15">
    <source>
        <dbReference type="Pfam" id="PF00438"/>
    </source>
</evidence>
<evidence type="ECO:0000256" key="4">
    <source>
        <dbReference type="ARBA" id="ARBA00009685"/>
    </source>
</evidence>
<dbReference type="GO" id="GO:0005524">
    <property type="term" value="F:ATP binding"/>
    <property type="evidence" value="ECO:0007669"/>
    <property type="project" value="UniProtKB-KW"/>
</dbReference>
<feature type="domain" description="S-adenosylmethionine synthetase N-terminal" evidence="15">
    <location>
        <begin position="4"/>
        <end position="101"/>
    </location>
</feature>
<dbReference type="Proteomes" id="UP000599024">
    <property type="component" value="Unassembled WGS sequence"/>
</dbReference>
<dbReference type="NCBIfam" id="TIGR01034">
    <property type="entry name" value="metK"/>
    <property type="match status" value="1"/>
</dbReference>
<comment type="pathway">
    <text evidence="3">Amino-acid biosynthesis; S-adenosyl-L-methionine biosynthesis; S-adenosyl-L-methionine from L-methionine: step 1/1.</text>
</comment>
<dbReference type="SUPFAM" id="SSF55973">
    <property type="entry name" value="S-adenosylmethionine synthetase"/>
    <property type="match status" value="3"/>
</dbReference>
<dbReference type="EMBL" id="JACNLK010000061">
    <property type="protein sequence ID" value="MBC8208909.1"/>
    <property type="molecule type" value="Genomic_DNA"/>
</dbReference>
<evidence type="ECO:0000256" key="9">
    <source>
        <dbReference type="ARBA" id="ARBA00022741"/>
    </source>
</evidence>
<keyword evidence="7 18" id="KW-0808">Transferase</keyword>
<comment type="cofactor">
    <cofactor evidence="1">
        <name>Mg(2+)</name>
        <dbReference type="ChEBI" id="CHEBI:18420"/>
    </cofactor>
</comment>
<comment type="similarity">
    <text evidence="4 14">Belongs to the AdoMet synthase family.</text>
</comment>
<dbReference type="InterPro" id="IPR022628">
    <property type="entry name" value="S-AdoMet_synt_N"/>
</dbReference>
<evidence type="ECO:0000256" key="12">
    <source>
        <dbReference type="ARBA" id="ARBA00022958"/>
    </source>
</evidence>
<evidence type="ECO:0000256" key="5">
    <source>
        <dbReference type="ARBA" id="ARBA00012828"/>
    </source>
</evidence>
<dbReference type="UniPathway" id="UPA00315">
    <property type="reaction ID" value="UER00080"/>
</dbReference>
<name>A0A8J6NB74_9BACT</name>
<dbReference type="GO" id="GO:0004478">
    <property type="term" value="F:methionine adenosyltransferase activity"/>
    <property type="evidence" value="ECO:0007669"/>
    <property type="project" value="UniProtKB-UniRule"/>
</dbReference>
<dbReference type="FunFam" id="3.30.300.10:FF:000003">
    <property type="entry name" value="S-adenosylmethionine synthase"/>
    <property type="match status" value="1"/>
</dbReference>
<dbReference type="GO" id="GO:0046872">
    <property type="term" value="F:metal ion binding"/>
    <property type="evidence" value="ECO:0007669"/>
    <property type="project" value="UniProtKB-KW"/>
</dbReference>
<dbReference type="InterPro" id="IPR022631">
    <property type="entry name" value="ADOMET_SYNTHASE_CS"/>
</dbReference>
<evidence type="ECO:0000256" key="3">
    <source>
        <dbReference type="ARBA" id="ARBA00005224"/>
    </source>
</evidence>
<evidence type="ECO:0000256" key="10">
    <source>
        <dbReference type="ARBA" id="ARBA00022840"/>
    </source>
</evidence>
<evidence type="ECO:0000256" key="2">
    <source>
        <dbReference type="ARBA" id="ARBA00001958"/>
    </source>
</evidence>
<feature type="non-terminal residue" evidence="18">
    <location>
        <position position="271"/>
    </location>
</feature>
<evidence type="ECO:0000256" key="14">
    <source>
        <dbReference type="RuleBase" id="RU004462"/>
    </source>
</evidence>
<dbReference type="InterPro" id="IPR022630">
    <property type="entry name" value="S-AdoMet_synt_C"/>
</dbReference>
<proteinExistence type="inferred from homology"/>
<feature type="domain" description="S-adenosylmethionine synthetase C-terminal" evidence="17">
    <location>
        <begin position="235"/>
        <end position="270"/>
    </location>
</feature>
<dbReference type="AlphaFoldDB" id="A0A8J6NB74"/>
<evidence type="ECO:0000256" key="11">
    <source>
        <dbReference type="ARBA" id="ARBA00022842"/>
    </source>
</evidence>